<dbReference type="Pfam" id="PF13419">
    <property type="entry name" value="HAD_2"/>
    <property type="match status" value="1"/>
</dbReference>
<dbReference type="NCBIfam" id="TIGR01509">
    <property type="entry name" value="HAD-SF-IA-v3"/>
    <property type="match status" value="1"/>
</dbReference>
<organism evidence="5 6">
    <name type="scientific">Poseidonocella pacifica</name>
    <dbReference type="NCBI Taxonomy" id="871651"/>
    <lineage>
        <taxon>Bacteria</taxon>
        <taxon>Pseudomonadati</taxon>
        <taxon>Pseudomonadota</taxon>
        <taxon>Alphaproteobacteria</taxon>
        <taxon>Rhodobacterales</taxon>
        <taxon>Roseobacteraceae</taxon>
        <taxon>Poseidonocella</taxon>
    </lineage>
</organism>
<evidence type="ECO:0000313" key="5">
    <source>
        <dbReference type="EMBL" id="SFA77589.1"/>
    </source>
</evidence>
<accession>A0A1I0VM69</accession>
<evidence type="ECO:0000256" key="2">
    <source>
        <dbReference type="ARBA" id="ARBA00006171"/>
    </source>
</evidence>
<dbReference type="GO" id="GO:0046872">
    <property type="term" value="F:metal ion binding"/>
    <property type="evidence" value="ECO:0007669"/>
    <property type="project" value="UniProtKB-KW"/>
</dbReference>
<dbReference type="InterPro" id="IPR051600">
    <property type="entry name" value="Beta-PGM-like"/>
</dbReference>
<dbReference type="PRINTS" id="PR00413">
    <property type="entry name" value="HADHALOGNASE"/>
</dbReference>
<evidence type="ECO:0000313" key="6">
    <source>
        <dbReference type="Proteomes" id="UP000198796"/>
    </source>
</evidence>
<comment type="cofactor">
    <cofactor evidence="1">
        <name>Mg(2+)</name>
        <dbReference type="ChEBI" id="CHEBI:18420"/>
    </cofactor>
</comment>
<dbReference type="Gene3D" id="3.40.50.1000">
    <property type="entry name" value="HAD superfamily/HAD-like"/>
    <property type="match status" value="1"/>
</dbReference>
<dbReference type="GO" id="GO:0003824">
    <property type="term" value="F:catalytic activity"/>
    <property type="evidence" value="ECO:0007669"/>
    <property type="project" value="UniProtKB-ARBA"/>
</dbReference>
<dbReference type="InterPro" id="IPR041492">
    <property type="entry name" value="HAD_2"/>
</dbReference>
<dbReference type="InterPro" id="IPR023214">
    <property type="entry name" value="HAD_sf"/>
</dbReference>
<dbReference type="STRING" id="871651.SAMN05421688_0788"/>
<dbReference type="Gene3D" id="1.10.150.240">
    <property type="entry name" value="Putative phosphatase, domain 2"/>
    <property type="match status" value="1"/>
</dbReference>
<dbReference type="EMBL" id="FOJU01000001">
    <property type="protein sequence ID" value="SFA77589.1"/>
    <property type="molecule type" value="Genomic_DNA"/>
</dbReference>
<protein>
    <submittedName>
        <fullName evidence="5">Haloacid dehalogenase superfamily, subfamily IA, variant 3 with third motif having DD or ED</fullName>
    </submittedName>
</protein>
<keyword evidence="4" id="KW-0460">Magnesium</keyword>
<dbReference type="SFLD" id="SFLDS00003">
    <property type="entry name" value="Haloacid_Dehalogenase"/>
    <property type="match status" value="1"/>
</dbReference>
<dbReference type="SFLD" id="SFLDG01129">
    <property type="entry name" value="C1.5:_HAD__Beta-PGM__Phosphata"/>
    <property type="match status" value="1"/>
</dbReference>
<comment type="similarity">
    <text evidence="2">Belongs to the HAD-like hydrolase superfamily. CbbY/CbbZ/Gph/YieH family.</text>
</comment>
<dbReference type="InterPro" id="IPR036412">
    <property type="entry name" value="HAD-like_sf"/>
</dbReference>
<dbReference type="RefSeq" id="WP_092060751.1">
    <property type="nucleotide sequence ID" value="NZ_FOJU01000001.1"/>
</dbReference>
<dbReference type="SUPFAM" id="SSF56784">
    <property type="entry name" value="HAD-like"/>
    <property type="match status" value="1"/>
</dbReference>
<sequence>MVRSKAVIFDLDGCLVDSEPLSLESIASEMRTLGIADATAEEIGSRFLGVAMPVISDYVAGRLGAPVPNDFVSRVEDSLLATYQSDLRQIPGAEDLLNGLEQNGFGMGVATGGSLRRMKTTLDLAGLSGWFNGTACSAEEVAKGKPEPDLFLLALDRLQVSAANSFVLEDSPHGVKGALAAGIPAVGFVGGSHLEGRRETHAAILREAGASAVFATLAEVENFIVAQSEHGT</sequence>
<evidence type="ECO:0000256" key="3">
    <source>
        <dbReference type="ARBA" id="ARBA00022723"/>
    </source>
</evidence>
<dbReference type="OrthoDB" id="9797743at2"/>
<gene>
    <name evidence="5" type="ORF">SAMN05421688_0788</name>
</gene>
<keyword evidence="3" id="KW-0479">Metal-binding</keyword>
<dbReference type="AlphaFoldDB" id="A0A1I0VM69"/>
<evidence type="ECO:0000256" key="1">
    <source>
        <dbReference type="ARBA" id="ARBA00001946"/>
    </source>
</evidence>
<dbReference type="PANTHER" id="PTHR46193">
    <property type="entry name" value="6-PHOSPHOGLUCONATE PHOSPHATASE"/>
    <property type="match status" value="1"/>
</dbReference>
<evidence type="ECO:0000256" key="4">
    <source>
        <dbReference type="ARBA" id="ARBA00022842"/>
    </source>
</evidence>
<reference evidence="5 6" key="1">
    <citation type="submission" date="2016-10" db="EMBL/GenBank/DDBJ databases">
        <authorList>
            <person name="de Groot N.N."/>
        </authorList>
    </citation>
    <scope>NUCLEOTIDE SEQUENCE [LARGE SCALE GENOMIC DNA]</scope>
    <source>
        <strain evidence="5 6">DSM 29316</strain>
    </source>
</reference>
<dbReference type="SFLD" id="SFLDG01135">
    <property type="entry name" value="C1.5.6:_HAD__Beta-PGM__Phospha"/>
    <property type="match status" value="1"/>
</dbReference>
<dbReference type="InterPro" id="IPR023198">
    <property type="entry name" value="PGP-like_dom2"/>
</dbReference>
<proteinExistence type="inferred from homology"/>
<dbReference type="InterPro" id="IPR006439">
    <property type="entry name" value="HAD-SF_hydro_IA"/>
</dbReference>
<dbReference type="Proteomes" id="UP000198796">
    <property type="component" value="Unassembled WGS sequence"/>
</dbReference>
<keyword evidence="6" id="KW-1185">Reference proteome</keyword>
<dbReference type="PANTHER" id="PTHR46193:SF10">
    <property type="entry name" value="6-PHOSPHOGLUCONATE PHOSPHATASE"/>
    <property type="match status" value="1"/>
</dbReference>
<name>A0A1I0VM69_9RHOB</name>